<proteinExistence type="predicted"/>
<sequence length="398" mass="41870">MSDEQRLRDGLELIAVPPGRVQVETILPIARKKVFRRTAARATVGAALAVGVLVAVPSILLRPTAAKDPAPVMPADRVATSPVPVACRVAELPVPDGVEGVSASAVDPTGRYIVGNGTEGQDFRPVLWTDGRPQALPVNADSVQATAVNSAGVVVGLATRNNRDSVFRFENGQYTELDLPKGDWHPYPEPAINAAGDVVINAEPQGNIEGKGAIALLWPGGTTTPITLPLPKGGHVQEILDDGRVAGGIYVDGSGTEPWVWNQDGTGQKLAVPKGHKAVAYAISGDWVTGGIWEPGSVALWNLRTGKLTQVKGDQNVGFAVNAEGWVVDGEGRLLRDGKAADLPVTDKKQEALATDVSDTGLVVGQVIERRSDAEDKDLFEAGGTIPAEPQSPRTWQC</sequence>
<organism evidence="2 3">
    <name type="scientific">Actinoplanes lutulentus</name>
    <dbReference type="NCBI Taxonomy" id="1287878"/>
    <lineage>
        <taxon>Bacteria</taxon>
        <taxon>Bacillati</taxon>
        <taxon>Actinomycetota</taxon>
        <taxon>Actinomycetes</taxon>
        <taxon>Micromonosporales</taxon>
        <taxon>Micromonosporaceae</taxon>
        <taxon>Actinoplanes</taxon>
    </lineage>
</organism>
<evidence type="ECO:0000313" key="3">
    <source>
        <dbReference type="Proteomes" id="UP000249341"/>
    </source>
</evidence>
<comment type="caution">
    <text evidence="2">The sequence shown here is derived from an EMBL/GenBank/DDBJ whole genome shotgun (WGS) entry which is preliminary data.</text>
</comment>
<dbReference type="InterPro" id="IPR011047">
    <property type="entry name" value="Quinoprotein_ADH-like_sf"/>
</dbReference>
<keyword evidence="1" id="KW-0812">Transmembrane</keyword>
<dbReference type="SUPFAM" id="SSF50998">
    <property type="entry name" value="Quinoprotein alcohol dehydrogenase-like"/>
    <property type="match status" value="1"/>
</dbReference>
<dbReference type="AlphaFoldDB" id="A0A327ZF11"/>
<dbReference type="RefSeq" id="WP_111649408.1">
    <property type="nucleotide sequence ID" value="NZ_JACHWI010000002.1"/>
</dbReference>
<dbReference type="Proteomes" id="UP000249341">
    <property type="component" value="Unassembled WGS sequence"/>
</dbReference>
<evidence type="ECO:0000256" key="1">
    <source>
        <dbReference type="SAM" id="Phobius"/>
    </source>
</evidence>
<feature type="transmembrane region" description="Helical" evidence="1">
    <location>
        <begin position="39"/>
        <end position="61"/>
    </location>
</feature>
<keyword evidence="1" id="KW-1133">Transmembrane helix</keyword>
<dbReference type="EMBL" id="QLMJ01000005">
    <property type="protein sequence ID" value="RAK38314.1"/>
    <property type="molecule type" value="Genomic_DNA"/>
</dbReference>
<keyword evidence="3" id="KW-1185">Reference proteome</keyword>
<name>A0A327ZF11_9ACTN</name>
<accession>A0A327ZF11</accession>
<gene>
    <name evidence="2" type="ORF">B0I29_105262</name>
</gene>
<reference evidence="2 3" key="1">
    <citation type="submission" date="2018-06" db="EMBL/GenBank/DDBJ databases">
        <title>Genomic Encyclopedia of Type Strains, Phase III (KMG-III): the genomes of soil and plant-associated and newly described type strains.</title>
        <authorList>
            <person name="Whitman W."/>
        </authorList>
    </citation>
    <scope>NUCLEOTIDE SEQUENCE [LARGE SCALE GENOMIC DNA]</scope>
    <source>
        <strain evidence="2 3">CGMCC 4.7090</strain>
    </source>
</reference>
<evidence type="ECO:0000313" key="2">
    <source>
        <dbReference type="EMBL" id="RAK38314.1"/>
    </source>
</evidence>
<keyword evidence="1" id="KW-0472">Membrane</keyword>
<protein>
    <submittedName>
        <fullName evidence="2">Uncharacterized protein</fullName>
    </submittedName>
</protein>
<dbReference type="OrthoDB" id="3357943at2"/>